<dbReference type="RefSeq" id="WP_301212202.1">
    <property type="nucleotide sequence ID" value="NZ_JAROCF010000001.1"/>
</dbReference>
<evidence type="ECO:0000313" key="1">
    <source>
        <dbReference type="EMBL" id="MDN4616092.1"/>
    </source>
</evidence>
<name>A0ABT8KG12_9MICO</name>
<gene>
    <name evidence="1" type="ORF">P5G50_16720</name>
</gene>
<proteinExistence type="predicted"/>
<dbReference type="InterPro" id="IPR025101">
    <property type="entry name" value="DUF4012"/>
</dbReference>
<protein>
    <submittedName>
        <fullName evidence="1">DUF4012 domain-containing protein</fullName>
    </submittedName>
</protein>
<comment type="caution">
    <text evidence="1">The sequence shown here is derived from an EMBL/GenBank/DDBJ whole genome shotgun (WGS) entry which is preliminary data.</text>
</comment>
<dbReference type="Pfam" id="PF13196">
    <property type="entry name" value="DUF4012"/>
    <property type="match status" value="1"/>
</dbReference>
<sequence length="605" mass="62410">MSRSAAVSGDRRARNLRRSRRLVLGWVGAFLLLVVAAAGWIGVRLALSAGQLSAVPSDAARAISALKTEAGSPSAAGAADEEASAVRRLDDRLRSAGSFIGDPVWRAAEGVPLLGDDLRSYRLTVDGLTTAVHDGLVPLVPTLSDLPGAVSLSSGSVDLARVSAAATDLRAATRALEKADDALSQADGPGVVPMLADRARQARDLLAPLRQTVAAASVAADILPHALGGDGERHYALLLNNNAELRASGGIAGAMSELTADAGHVELGRQLTPPDVNRPTEPLPVTDAERALFGDLPGRYLQDVNLTPDFTRSGELAARMWERALGRPIDGVVSVDAATIAELLRVTGPITVGGRELTERNATQELLREVYLRLPEPADQDAFFAEVTRAVFDRLLHGGVDARALLSAFDSAAAQGRISIWFADAALQRTVAGTAVAGPLARIDAHGTPVGVFLADATGAKLGYDLEARVAAASCTPTDRRAHRTITVTATLRSTAPADIASAPWYVTGAGVTDTPVGSVRTRLLFVGAEGLRLQSIERDGAPLGVVPASLAGHDAGQAATELAPGASTTVKAVFALLPGADVTLDGVVTTPMARPVATTVGGCG</sequence>
<accession>A0ABT8KG12</accession>
<reference evidence="1" key="1">
    <citation type="submission" date="2023-06" db="EMBL/GenBank/DDBJ databases">
        <title>MT1 and MT2 Draft Genomes of Novel Species.</title>
        <authorList>
            <person name="Venkateswaran K."/>
        </authorList>
    </citation>
    <scope>NUCLEOTIDE SEQUENCE</scope>
    <source>
        <strain evidence="1">F6_8S_P_1B</strain>
    </source>
</reference>
<evidence type="ECO:0000313" key="2">
    <source>
        <dbReference type="Proteomes" id="UP001174208"/>
    </source>
</evidence>
<keyword evidence="2" id="KW-1185">Reference proteome</keyword>
<organism evidence="1 2">
    <name type="scientific">Leifsonia williamsii</name>
    <dbReference type="NCBI Taxonomy" id="3035919"/>
    <lineage>
        <taxon>Bacteria</taxon>
        <taxon>Bacillati</taxon>
        <taxon>Actinomycetota</taxon>
        <taxon>Actinomycetes</taxon>
        <taxon>Micrococcales</taxon>
        <taxon>Microbacteriaceae</taxon>
        <taxon>Leifsonia</taxon>
    </lineage>
</organism>
<dbReference type="EMBL" id="JAROCF010000001">
    <property type="protein sequence ID" value="MDN4616092.1"/>
    <property type="molecule type" value="Genomic_DNA"/>
</dbReference>
<dbReference type="Proteomes" id="UP001174208">
    <property type="component" value="Unassembled WGS sequence"/>
</dbReference>